<accession>A0A2S8FE38</accession>
<gene>
    <name evidence="1" type="ORF">C5Y98_21490</name>
</gene>
<name>A0A2S8FE38_9BACT</name>
<dbReference type="OrthoDB" id="180690at2"/>
<sequence length="481" mass="53746">MVATTGRAEPIELESRRELFVDRHLIDSLVGAELFLHQPHDEGPVFQFDQPWEGQFSAYVTVLYDGEKYRMYYRGMPEIVPGSRVPERTCYAESEDGVHWTRPTLNKVEFDGSTANNLLMANAPGLTHNFSPFIDSNPDADPKQKFKAICGIATTQLHGFVSPDGVNWTPIQEEPVFVDRKGGFDSQNVAFWSDSEQCYVCYYRRSHGGRRSMARTTSKDFLHWTEPVPMTYSNTESPTPRYQLYTNQTHAYFRAPHIYLSTAARFMPGRRVLTAEQAESIGVHPKYAGDAADAVLMTSRGGDLYDCTFDCGWVRPGTALGNWVSRTNYPALNIVPTGREEMSLYVNQEYGQPTSCIHRYSMRLDGFASVRSRKEPGVLVTKPITFTGTELSLNFATSAAGGIQVEIQDVDGNSIEGYSLADSVETIGNAIDRRVSWKEKGSDVSSLVGKPVRLKFVLSDADLYALQFVDAKGEDRLAGDH</sequence>
<evidence type="ECO:0000313" key="2">
    <source>
        <dbReference type="Proteomes" id="UP000239388"/>
    </source>
</evidence>
<proteinExistence type="predicted"/>
<dbReference type="SUPFAM" id="SSF75005">
    <property type="entry name" value="Arabinanase/levansucrase/invertase"/>
    <property type="match status" value="1"/>
</dbReference>
<dbReference type="Proteomes" id="UP000239388">
    <property type="component" value="Unassembled WGS sequence"/>
</dbReference>
<evidence type="ECO:0000313" key="1">
    <source>
        <dbReference type="EMBL" id="PQO30194.1"/>
    </source>
</evidence>
<dbReference type="EMBL" id="PUIB01000021">
    <property type="protein sequence ID" value="PQO30194.1"/>
    <property type="molecule type" value="Genomic_DNA"/>
</dbReference>
<protein>
    <recommendedName>
        <fullName evidence="3">Glycosyl hydrolase family 32 N-terminal domain-containing protein</fullName>
    </recommendedName>
</protein>
<dbReference type="Gene3D" id="2.115.10.20">
    <property type="entry name" value="Glycosyl hydrolase domain, family 43"/>
    <property type="match status" value="2"/>
</dbReference>
<comment type="caution">
    <text evidence="1">The sequence shown here is derived from an EMBL/GenBank/DDBJ whole genome shotgun (WGS) entry which is preliminary data.</text>
</comment>
<dbReference type="AlphaFoldDB" id="A0A2S8FE38"/>
<organism evidence="1 2">
    <name type="scientific">Blastopirellula marina</name>
    <dbReference type="NCBI Taxonomy" id="124"/>
    <lineage>
        <taxon>Bacteria</taxon>
        <taxon>Pseudomonadati</taxon>
        <taxon>Planctomycetota</taxon>
        <taxon>Planctomycetia</taxon>
        <taxon>Pirellulales</taxon>
        <taxon>Pirellulaceae</taxon>
        <taxon>Blastopirellula</taxon>
    </lineage>
</organism>
<evidence type="ECO:0008006" key="3">
    <source>
        <dbReference type="Google" id="ProtNLM"/>
    </source>
</evidence>
<reference evidence="1 2" key="1">
    <citation type="submission" date="2018-02" db="EMBL/GenBank/DDBJ databases">
        <title>Comparative genomes isolates from brazilian mangrove.</title>
        <authorList>
            <person name="Araujo J.E."/>
            <person name="Taketani R.G."/>
            <person name="Silva M.C.P."/>
            <person name="Loureco M.V."/>
            <person name="Andreote F.D."/>
        </authorList>
    </citation>
    <scope>NUCLEOTIDE SEQUENCE [LARGE SCALE GENOMIC DNA]</scope>
    <source>
        <strain evidence="1 2">NAP PRIS-MGV</strain>
    </source>
</reference>
<dbReference type="InterPro" id="IPR023296">
    <property type="entry name" value="Glyco_hydro_beta-prop_sf"/>
</dbReference>